<feature type="transmembrane region" description="Helical" evidence="2">
    <location>
        <begin position="190"/>
        <end position="209"/>
    </location>
</feature>
<dbReference type="EMBL" id="JAGSCS010000007">
    <property type="protein sequence ID" value="MBR0576119.1"/>
    <property type="molecule type" value="Genomic_DNA"/>
</dbReference>
<feature type="transmembrane region" description="Helical" evidence="2">
    <location>
        <begin position="250"/>
        <end position="271"/>
    </location>
</feature>
<dbReference type="Pfam" id="PF00892">
    <property type="entry name" value="EamA"/>
    <property type="match status" value="2"/>
</dbReference>
<evidence type="ECO:0000259" key="3">
    <source>
        <dbReference type="Pfam" id="PF00892"/>
    </source>
</evidence>
<dbReference type="SUPFAM" id="SSF103481">
    <property type="entry name" value="Multidrug resistance efflux transporter EmrE"/>
    <property type="match status" value="2"/>
</dbReference>
<feature type="transmembrane region" description="Helical" evidence="2">
    <location>
        <begin position="6"/>
        <end position="25"/>
    </location>
</feature>
<dbReference type="InterPro" id="IPR000620">
    <property type="entry name" value="EamA_dom"/>
</dbReference>
<evidence type="ECO:0000313" key="5">
    <source>
        <dbReference type="Proteomes" id="UP000675379"/>
    </source>
</evidence>
<feature type="domain" description="EamA" evidence="3">
    <location>
        <begin position="156"/>
        <end position="294"/>
    </location>
</feature>
<dbReference type="RefSeq" id="WP_211800903.1">
    <property type="nucleotide sequence ID" value="NZ_JAGSCS010000007.1"/>
</dbReference>
<evidence type="ECO:0000256" key="2">
    <source>
        <dbReference type="SAM" id="Phobius"/>
    </source>
</evidence>
<evidence type="ECO:0000313" key="4">
    <source>
        <dbReference type="EMBL" id="MBR0576119.1"/>
    </source>
</evidence>
<sequence length="296" mass="31555">MYIGEIAALLTAMCWVGSSVSFEYAGKKVGSLVLNLMRLVVSLVLITVLNFFITSGFQNLTITPEAFRALMLSGLIGLVLGDLFLFQAYIEIGARISLLIMALAPPITALFSYFLLDEVLGFGQILGMLVTVLGIAIVILGKEKGKKKLVVRHSVKGILYAFLGALGQAGGLILSKVGVKDLNPFVATEIRIFSGILGFILIITFFKSWPGFFQTFKLKSVMAGITVGSLFGPVVGVSLSLMAVKYTSTAIASTLMAITPILIIPVSVIFLKEKVKANEILGALVGVLGVAIIFLV</sequence>
<protein>
    <submittedName>
        <fullName evidence="4">DMT family transporter</fullName>
    </submittedName>
</protein>
<name>A0A941HQ59_9CLOT</name>
<keyword evidence="5" id="KW-1185">Reference proteome</keyword>
<evidence type="ECO:0000256" key="1">
    <source>
        <dbReference type="ARBA" id="ARBA00007362"/>
    </source>
</evidence>
<gene>
    <name evidence="4" type="ORF">KCG48_07160</name>
</gene>
<feature type="transmembrane region" description="Helical" evidence="2">
    <location>
        <begin position="157"/>
        <end position="178"/>
    </location>
</feature>
<feature type="transmembrane region" description="Helical" evidence="2">
    <location>
        <begin position="66"/>
        <end position="86"/>
    </location>
</feature>
<keyword evidence="2" id="KW-0812">Transmembrane</keyword>
<feature type="transmembrane region" description="Helical" evidence="2">
    <location>
        <begin position="278"/>
        <end position="295"/>
    </location>
</feature>
<comment type="caution">
    <text evidence="4">The sequence shown here is derived from an EMBL/GenBank/DDBJ whole genome shotgun (WGS) entry which is preliminary data.</text>
</comment>
<dbReference type="PANTHER" id="PTHR22911:SF137">
    <property type="entry name" value="SOLUTE CARRIER FAMILY 35 MEMBER G2-RELATED"/>
    <property type="match status" value="1"/>
</dbReference>
<dbReference type="InterPro" id="IPR037185">
    <property type="entry name" value="EmrE-like"/>
</dbReference>
<feature type="transmembrane region" description="Helical" evidence="2">
    <location>
        <begin position="32"/>
        <end position="54"/>
    </location>
</feature>
<dbReference type="Proteomes" id="UP000675379">
    <property type="component" value="Unassembled WGS sequence"/>
</dbReference>
<keyword evidence="2" id="KW-1133">Transmembrane helix</keyword>
<comment type="similarity">
    <text evidence="1">Belongs to the EamA transporter family.</text>
</comment>
<proteinExistence type="inferred from homology"/>
<dbReference type="GO" id="GO:0016020">
    <property type="term" value="C:membrane"/>
    <property type="evidence" value="ECO:0007669"/>
    <property type="project" value="InterPro"/>
</dbReference>
<dbReference type="PANTHER" id="PTHR22911">
    <property type="entry name" value="ACYL-MALONYL CONDENSING ENZYME-RELATED"/>
    <property type="match status" value="1"/>
</dbReference>
<keyword evidence="2" id="KW-0472">Membrane</keyword>
<feature type="transmembrane region" description="Helical" evidence="2">
    <location>
        <begin position="122"/>
        <end position="141"/>
    </location>
</feature>
<dbReference type="AlphaFoldDB" id="A0A941HQ59"/>
<feature type="transmembrane region" description="Helical" evidence="2">
    <location>
        <begin position="98"/>
        <end position="116"/>
    </location>
</feature>
<feature type="transmembrane region" description="Helical" evidence="2">
    <location>
        <begin position="221"/>
        <end position="244"/>
    </location>
</feature>
<accession>A0A941HQ59</accession>
<feature type="domain" description="EamA" evidence="3">
    <location>
        <begin position="3"/>
        <end position="139"/>
    </location>
</feature>
<organism evidence="4 5">
    <name type="scientific">Proteiniclasticum sediminis</name>
    <dbReference type="NCBI Taxonomy" id="2804028"/>
    <lineage>
        <taxon>Bacteria</taxon>
        <taxon>Bacillati</taxon>
        <taxon>Bacillota</taxon>
        <taxon>Clostridia</taxon>
        <taxon>Eubacteriales</taxon>
        <taxon>Clostridiaceae</taxon>
        <taxon>Proteiniclasticum</taxon>
    </lineage>
</organism>
<reference evidence="4" key="1">
    <citation type="submission" date="2021-04" db="EMBL/GenBank/DDBJ databases">
        <title>Proteiniclasticum sedimins sp. nov., an obligate anaerobic bacterium isolated from anaerobic sludge.</title>
        <authorList>
            <person name="Liu J."/>
        </authorList>
    </citation>
    <scope>NUCLEOTIDE SEQUENCE</scope>
    <source>
        <strain evidence="4">BAD-10</strain>
    </source>
</reference>